<evidence type="ECO:0000313" key="5">
    <source>
        <dbReference type="Proteomes" id="UP001526201"/>
    </source>
</evidence>
<dbReference type="InterPro" id="IPR036264">
    <property type="entry name" value="Bact_exopeptidase_dim_dom"/>
</dbReference>
<dbReference type="RefSeq" id="WP_264066022.1">
    <property type="nucleotide sequence ID" value="NZ_JACKTY010000013.1"/>
</dbReference>
<evidence type="ECO:0000256" key="2">
    <source>
        <dbReference type="ARBA" id="ARBA00022801"/>
    </source>
</evidence>
<gene>
    <name evidence="4" type="ORF">H7J73_04300</name>
</gene>
<protein>
    <submittedName>
        <fullName evidence="4">M20/M25/M40 family metallo-hydrolase</fullName>
    </submittedName>
</protein>
<dbReference type="Proteomes" id="UP001526201">
    <property type="component" value="Unassembled WGS sequence"/>
</dbReference>
<sequence>MSTPSQTTCVDPAGFAHSVAELVRIPSVNPLHGGPIAAAHGPIGEGALALRLAQRLRGCGAAEVISDDVFEGRPNVYGYFPGHTDRVVAIDVHTDTVSVEHMTDPPFDGRIEAGSVWGRGALDNKATLGVLLSLLESWHRQGLRPHPSLLVVGTVSEEAGGLAGATRFRRWVTERDIRIHQLLVAEPTDFHPVHGLRGLVLLSITTFGKSAHAATPHLGRNAIETMAPVIAAFTAEQQRLHTLGPMTALGAGCVSVTQVTGGTGSNVVPDRCSITVGRRLVVDENPHSVVAQLSAIARQACRGECEVVSLLPPNDEGTPGTRAFYQDPSSELVRFLAAACGTTPNVAPFGANALRYNGLADEIALFGPGSIAEAHQATEKIAVDDLIRLGSVLQTWLSPS</sequence>
<dbReference type="InterPro" id="IPR002933">
    <property type="entry name" value="Peptidase_M20"/>
</dbReference>
<feature type="domain" description="Peptidase M20 dimerisation" evidence="3">
    <location>
        <begin position="195"/>
        <end position="302"/>
    </location>
</feature>
<dbReference type="InterPro" id="IPR050072">
    <property type="entry name" value="Peptidase_M20A"/>
</dbReference>
<dbReference type="Pfam" id="PF01546">
    <property type="entry name" value="Peptidase_M20"/>
    <property type="match status" value="1"/>
</dbReference>
<organism evidence="4 5">
    <name type="scientific">Mycolicibacterium komossense</name>
    <dbReference type="NCBI Taxonomy" id="1779"/>
    <lineage>
        <taxon>Bacteria</taxon>
        <taxon>Bacillati</taxon>
        <taxon>Actinomycetota</taxon>
        <taxon>Actinomycetes</taxon>
        <taxon>Mycobacteriales</taxon>
        <taxon>Mycobacteriaceae</taxon>
        <taxon>Mycolicibacterium</taxon>
    </lineage>
</organism>
<keyword evidence="2" id="KW-0378">Hydrolase</keyword>
<name>A0ABT3C753_9MYCO</name>
<dbReference type="SUPFAM" id="SSF55031">
    <property type="entry name" value="Bacterial exopeptidase dimerisation domain"/>
    <property type="match status" value="1"/>
</dbReference>
<dbReference type="EMBL" id="JACKTY010000013">
    <property type="protein sequence ID" value="MCV7225255.1"/>
    <property type="molecule type" value="Genomic_DNA"/>
</dbReference>
<evidence type="ECO:0000313" key="4">
    <source>
        <dbReference type="EMBL" id="MCV7225255.1"/>
    </source>
</evidence>
<dbReference type="InterPro" id="IPR011650">
    <property type="entry name" value="Peptidase_M20_dimer"/>
</dbReference>
<dbReference type="SUPFAM" id="SSF53187">
    <property type="entry name" value="Zn-dependent exopeptidases"/>
    <property type="match status" value="1"/>
</dbReference>
<keyword evidence="5" id="KW-1185">Reference proteome</keyword>
<evidence type="ECO:0000259" key="3">
    <source>
        <dbReference type="Pfam" id="PF07687"/>
    </source>
</evidence>
<proteinExistence type="predicted"/>
<comment type="caution">
    <text evidence="4">The sequence shown here is derived from an EMBL/GenBank/DDBJ whole genome shotgun (WGS) entry which is preliminary data.</text>
</comment>
<reference evidence="4 5" key="1">
    <citation type="journal article" date="2022" name="BMC Genomics">
        <title>Comparative genome analysis of mycobacteria focusing on tRNA and non-coding RNA.</title>
        <authorList>
            <person name="Behra P.R.K."/>
            <person name="Pettersson B.M.F."/>
            <person name="Ramesh M."/>
            <person name="Das S."/>
            <person name="Dasgupta S."/>
            <person name="Kirsebom L.A."/>
        </authorList>
    </citation>
    <scope>NUCLEOTIDE SEQUENCE [LARGE SCALE GENOMIC DNA]</scope>
    <source>
        <strain evidence="4 5">DSM 44078</strain>
    </source>
</reference>
<dbReference type="PANTHER" id="PTHR43808">
    <property type="entry name" value="ACETYLORNITHINE DEACETYLASE"/>
    <property type="match status" value="1"/>
</dbReference>
<keyword evidence="1" id="KW-0479">Metal-binding</keyword>
<dbReference type="Gene3D" id="3.40.630.10">
    <property type="entry name" value="Zn peptidases"/>
    <property type="match status" value="1"/>
</dbReference>
<accession>A0ABT3C753</accession>
<dbReference type="Gene3D" id="3.30.70.360">
    <property type="match status" value="1"/>
</dbReference>
<evidence type="ECO:0000256" key="1">
    <source>
        <dbReference type="ARBA" id="ARBA00022723"/>
    </source>
</evidence>
<dbReference type="Pfam" id="PF07687">
    <property type="entry name" value="M20_dimer"/>
    <property type="match status" value="1"/>
</dbReference>